<dbReference type="eggNOG" id="KOG4071">
    <property type="taxonomic scope" value="Eukaryota"/>
</dbReference>
<dbReference type="CDD" id="cd11712">
    <property type="entry name" value="GINS_A_psf2"/>
    <property type="match status" value="1"/>
</dbReference>
<dbReference type="SUPFAM" id="SSF158573">
    <property type="entry name" value="GINS helical bundle-like"/>
    <property type="match status" value="1"/>
</dbReference>
<dbReference type="STRING" id="441375.B6AJD7"/>
<name>B6AJD7_CRYMR</name>
<keyword evidence="3" id="KW-1185">Reference proteome</keyword>
<evidence type="ECO:0000313" key="3">
    <source>
        <dbReference type="Proteomes" id="UP000001460"/>
    </source>
</evidence>
<dbReference type="GO" id="GO:0000811">
    <property type="term" value="C:GINS complex"/>
    <property type="evidence" value="ECO:0007669"/>
    <property type="project" value="TreeGrafter"/>
</dbReference>
<dbReference type="PANTHER" id="PTHR12772">
    <property type="entry name" value="DNA REPLICATION COMPLEX GINS PROTEIN PSF2"/>
    <property type="match status" value="1"/>
</dbReference>
<dbReference type="InterPro" id="IPR007257">
    <property type="entry name" value="GINS_Psf2"/>
</dbReference>
<dbReference type="OMA" id="GPYYMEL"/>
<dbReference type="GeneID" id="6997771"/>
<dbReference type="EMBL" id="DS989738">
    <property type="protein sequence ID" value="EEA08275.1"/>
    <property type="molecule type" value="Genomic_DNA"/>
</dbReference>
<dbReference type="PANTHER" id="PTHR12772:SF0">
    <property type="entry name" value="DNA REPLICATION COMPLEX GINS PROTEIN PSF2"/>
    <property type="match status" value="1"/>
</dbReference>
<dbReference type="Proteomes" id="UP000001460">
    <property type="component" value="Unassembled WGS sequence"/>
</dbReference>
<organism evidence="2 3">
    <name type="scientific">Cryptosporidium muris (strain RN66)</name>
    <dbReference type="NCBI Taxonomy" id="441375"/>
    <lineage>
        <taxon>Eukaryota</taxon>
        <taxon>Sar</taxon>
        <taxon>Alveolata</taxon>
        <taxon>Apicomplexa</taxon>
        <taxon>Conoidasida</taxon>
        <taxon>Coccidia</taxon>
        <taxon>Eucoccidiorida</taxon>
        <taxon>Eimeriorina</taxon>
        <taxon>Cryptosporidiidae</taxon>
        <taxon>Cryptosporidium</taxon>
    </lineage>
</organism>
<dbReference type="AlphaFoldDB" id="B6AJD7"/>
<evidence type="ECO:0000259" key="1">
    <source>
        <dbReference type="Pfam" id="PF25005"/>
    </source>
</evidence>
<dbReference type="Gene3D" id="3.40.5.50">
    <property type="match status" value="1"/>
</dbReference>
<sequence length="204" mass="24134">MDDKHIYNGNISREKLTFEECIFIAEEKCIVDIIPTINMTKKLIFTVEIGPFVPFQKCKVPLWIAKYLDLRDWCHVVPPIWLTVDGLKNLLETEEKLGRYAFGDINFHFYEIAHIFFSLKNDPFNGKRNKIRKYFEDLTNRRQAKLKAIFKKLILPKIYDVTNIALSEMQLGSQLCFHIFNDLENLWLNNEINNQNESQDISQE</sequence>
<dbReference type="GO" id="GO:0000727">
    <property type="term" value="P:double-strand break repair via break-induced replication"/>
    <property type="evidence" value="ECO:0007669"/>
    <property type="project" value="TreeGrafter"/>
</dbReference>
<dbReference type="VEuPathDB" id="CryptoDB:CMU_020180"/>
<dbReference type="GO" id="GO:0006260">
    <property type="term" value="P:DNA replication"/>
    <property type="evidence" value="ECO:0007669"/>
    <property type="project" value="InterPro"/>
</dbReference>
<dbReference type="OrthoDB" id="1938138at2759"/>
<feature type="domain" description="DNA replication complex GINS protein PSF2 N-terminal" evidence="1">
    <location>
        <begin position="17"/>
        <end position="77"/>
    </location>
</feature>
<dbReference type="SUPFAM" id="SSF160059">
    <property type="entry name" value="PriA/YqbF domain"/>
    <property type="match status" value="1"/>
</dbReference>
<evidence type="ECO:0000313" key="2">
    <source>
        <dbReference type="EMBL" id="EEA08275.1"/>
    </source>
</evidence>
<dbReference type="InterPro" id="IPR056784">
    <property type="entry name" value="PSF2_N"/>
</dbReference>
<protein>
    <submittedName>
        <fullName evidence="2">Partner of sld five, psf2 family protein</fullName>
    </submittedName>
</protein>
<dbReference type="CDD" id="cd21694">
    <property type="entry name" value="GINS_B_Psf2"/>
    <property type="match status" value="1"/>
</dbReference>
<dbReference type="Gene3D" id="1.20.58.1020">
    <property type="match status" value="1"/>
</dbReference>
<gene>
    <name evidence="2" type="ORF">CMU_020180</name>
</gene>
<dbReference type="InterPro" id="IPR036224">
    <property type="entry name" value="GINS_bundle-like_dom_sf"/>
</dbReference>
<accession>B6AJD7</accession>
<dbReference type="RefSeq" id="XP_002142624.1">
    <property type="nucleotide sequence ID" value="XM_002142588.1"/>
</dbReference>
<reference evidence="2" key="1">
    <citation type="submission" date="2008-06" db="EMBL/GenBank/DDBJ databases">
        <authorList>
            <person name="Lorenzi H."/>
            <person name="Inman J."/>
            <person name="Miller J."/>
            <person name="Schobel S."/>
            <person name="Amedeo P."/>
            <person name="Caler E.V."/>
            <person name="da Silva J."/>
        </authorList>
    </citation>
    <scope>NUCLEOTIDE SEQUENCE [LARGE SCALE GENOMIC DNA]</scope>
    <source>
        <strain evidence="2">RN66</strain>
    </source>
</reference>
<proteinExistence type="predicted"/>
<dbReference type="Pfam" id="PF25005">
    <property type="entry name" value="PSF2_N"/>
    <property type="match status" value="1"/>
</dbReference>